<dbReference type="InterPro" id="IPR053136">
    <property type="entry name" value="UTP_pyrophosphatase-like"/>
</dbReference>
<dbReference type="PANTHER" id="PTHR30399:SF1">
    <property type="entry name" value="UTP PYROPHOSPHATASE"/>
    <property type="match status" value="1"/>
</dbReference>
<dbReference type="PANTHER" id="PTHR30399">
    <property type="entry name" value="UNCHARACTERIZED PROTEIN YGJP"/>
    <property type="match status" value="1"/>
</dbReference>
<dbReference type="KEGG" id="rhg:EXZ61_15190"/>
<sequence>MPPAPIQYAQAATKPIANAGLRYLQGYPSSTLDQIQSMLQAQKLGTWLSNKYAASHGMRTDRALYDYVQDLKGEFLKGADPLSKVAFDSKLHVVQHALGTHTTISRVQGSKLKAKREIRVASLFKEVPEPFLKMIVVHELAHLREREHDKAFYKLCAYMEPSYHQLEFEVRVYLTHVESTGQRLWSSGPDA</sequence>
<dbReference type="Gene3D" id="3.30.2010.10">
    <property type="entry name" value="Metalloproteases ('zincins'), catalytic domain"/>
    <property type="match status" value="1"/>
</dbReference>
<proteinExistence type="predicted"/>
<dbReference type="EMBL" id="CP036282">
    <property type="protein sequence ID" value="QDL55406.1"/>
    <property type="molecule type" value="Genomic_DNA"/>
</dbReference>
<evidence type="ECO:0000313" key="3">
    <source>
        <dbReference type="Proteomes" id="UP000317365"/>
    </source>
</evidence>
<feature type="domain" description="YgjP-like metallopeptidase" evidence="1">
    <location>
        <begin position="109"/>
        <end position="166"/>
    </location>
</feature>
<evidence type="ECO:0000259" key="1">
    <source>
        <dbReference type="Pfam" id="PF01863"/>
    </source>
</evidence>
<dbReference type="AlphaFoldDB" id="A0A515ERV6"/>
<dbReference type="RefSeq" id="WP_142812564.1">
    <property type="nucleotide sequence ID" value="NZ_CP036282.1"/>
</dbReference>
<organism evidence="2 3">
    <name type="scientific">Rhodoferax aquaticus</name>
    <dbReference type="NCBI Taxonomy" id="2527691"/>
    <lineage>
        <taxon>Bacteria</taxon>
        <taxon>Pseudomonadati</taxon>
        <taxon>Pseudomonadota</taxon>
        <taxon>Betaproteobacteria</taxon>
        <taxon>Burkholderiales</taxon>
        <taxon>Comamonadaceae</taxon>
        <taxon>Rhodoferax</taxon>
    </lineage>
</organism>
<reference evidence="3" key="1">
    <citation type="submission" date="2019-02" db="EMBL/GenBank/DDBJ databases">
        <title>Complete genome sequence of Rhodoferax sp. Gr-4.</title>
        <authorList>
            <person name="Jin L."/>
        </authorList>
    </citation>
    <scope>NUCLEOTIDE SEQUENCE [LARGE SCALE GENOMIC DNA]</scope>
    <source>
        <strain evidence="3">Gr-4</strain>
    </source>
</reference>
<protein>
    <submittedName>
        <fullName evidence="2">M48 family peptidase</fullName>
    </submittedName>
</protein>
<gene>
    <name evidence="2" type="ORF">EXZ61_15190</name>
</gene>
<keyword evidence="3" id="KW-1185">Reference proteome</keyword>
<accession>A0A515ERV6</accession>
<name>A0A515ERV6_9BURK</name>
<dbReference type="Pfam" id="PF01863">
    <property type="entry name" value="YgjP-like"/>
    <property type="match status" value="1"/>
</dbReference>
<dbReference type="InterPro" id="IPR002725">
    <property type="entry name" value="YgjP-like_metallopeptidase"/>
</dbReference>
<dbReference type="Proteomes" id="UP000317365">
    <property type="component" value="Chromosome"/>
</dbReference>
<evidence type="ECO:0000313" key="2">
    <source>
        <dbReference type="EMBL" id="QDL55406.1"/>
    </source>
</evidence>
<reference evidence="3" key="2">
    <citation type="journal article" date="2020" name="Int. J. Syst. Evol. Microbiol.">
        <title>Genomic insights into a novel species Rhodoferax aquaticus sp. nov., isolated from freshwater.</title>
        <authorList>
            <person name="Li T."/>
            <person name="Zhuo Y."/>
            <person name="Jin C.Z."/>
            <person name="Wu X."/>
            <person name="Ko S.R."/>
            <person name="Jin F.J."/>
            <person name="Ahn C.Y."/>
            <person name="Oh H.M."/>
            <person name="Lee H.G."/>
            <person name="Jin L."/>
        </authorList>
    </citation>
    <scope>NUCLEOTIDE SEQUENCE [LARGE SCALE GENOMIC DNA]</scope>
    <source>
        <strain evidence="3">Gr-4</strain>
    </source>
</reference>